<sequence length="301" mass="33568">MEMEQPVKTNESHPLEPAIITLFNNACESTLENMYFNTHRRQIASLFVARDYLAIFGNPSLLQAYVAAYSPSRSLCYYSLFSSSETLKTSLQSANFIYSVGSGSGGELVGITAALSRTTRTTTTTPTFHSQDIADYTTALAPIHTTLKTTFPSVNLTYESSVFDILSTLQEHVSLKTECVAKADVITCFFILNELLANSKKEFVAFVKVLVMGMKQGALLVVGDSAGSFSEVAVGTSSSKPSPQQQQQRQPTYMVYHLLDAIKAFEIVEQADSQWYRYPQGLHYPVKLNNMRHFLRIYRKL</sequence>
<organism evidence="1 2">
    <name type="scientific">Chytriomyces confervae</name>
    <dbReference type="NCBI Taxonomy" id="246404"/>
    <lineage>
        <taxon>Eukaryota</taxon>
        <taxon>Fungi</taxon>
        <taxon>Fungi incertae sedis</taxon>
        <taxon>Chytridiomycota</taxon>
        <taxon>Chytridiomycota incertae sedis</taxon>
        <taxon>Chytridiomycetes</taxon>
        <taxon>Chytridiales</taxon>
        <taxon>Chytriomycetaceae</taxon>
        <taxon>Chytriomyces</taxon>
    </lineage>
</organism>
<dbReference type="OrthoDB" id="6419443at2759"/>
<dbReference type="EMBL" id="QEAP01000869">
    <property type="protein sequence ID" value="TPX54974.1"/>
    <property type="molecule type" value="Genomic_DNA"/>
</dbReference>
<evidence type="ECO:0008006" key="3">
    <source>
        <dbReference type="Google" id="ProtNLM"/>
    </source>
</evidence>
<name>A0A507DT93_9FUNG</name>
<gene>
    <name evidence="1" type="ORF">CcCBS67573_g09519</name>
</gene>
<proteinExistence type="predicted"/>
<protein>
    <recommendedName>
        <fullName evidence="3">25S rRNA (Uridine(2843)-N(3))-methyltransferase</fullName>
    </recommendedName>
</protein>
<dbReference type="Pfam" id="PF11312">
    <property type="entry name" value="Methyltransf_34"/>
    <property type="match status" value="1"/>
</dbReference>
<evidence type="ECO:0000313" key="1">
    <source>
        <dbReference type="EMBL" id="TPX54974.1"/>
    </source>
</evidence>
<dbReference type="InterPro" id="IPR021463">
    <property type="entry name" value="Methyltransf_34"/>
</dbReference>
<dbReference type="STRING" id="246404.A0A507DT93"/>
<dbReference type="AlphaFoldDB" id="A0A507DT93"/>
<reference evidence="1 2" key="1">
    <citation type="journal article" date="2019" name="Sci. Rep.">
        <title>Comparative genomics of chytrid fungi reveal insights into the obligate biotrophic and pathogenic lifestyle of Synchytrium endobioticum.</title>
        <authorList>
            <person name="van de Vossenberg B.T.L.H."/>
            <person name="Warris S."/>
            <person name="Nguyen H.D.T."/>
            <person name="van Gent-Pelzer M.P.E."/>
            <person name="Joly D.L."/>
            <person name="van de Geest H.C."/>
            <person name="Bonants P.J.M."/>
            <person name="Smith D.S."/>
            <person name="Levesque C.A."/>
            <person name="van der Lee T.A.J."/>
        </authorList>
    </citation>
    <scope>NUCLEOTIDE SEQUENCE [LARGE SCALE GENOMIC DNA]</scope>
    <source>
        <strain evidence="1 2">CBS 675.73</strain>
    </source>
</reference>
<comment type="caution">
    <text evidence="1">The sequence shown here is derived from an EMBL/GenBank/DDBJ whole genome shotgun (WGS) entry which is preliminary data.</text>
</comment>
<keyword evidence="2" id="KW-1185">Reference proteome</keyword>
<evidence type="ECO:0000313" key="2">
    <source>
        <dbReference type="Proteomes" id="UP000320333"/>
    </source>
</evidence>
<dbReference type="Proteomes" id="UP000320333">
    <property type="component" value="Unassembled WGS sequence"/>
</dbReference>
<accession>A0A507DT93</accession>